<evidence type="ECO:0000256" key="4">
    <source>
        <dbReference type="ARBA" id="ARBA00022722"/>
    </source>
</evidence>
<dbReference type="Gene3D" id="3.30.70.270">
    <property type="match status" value="2"/>
</dbReference>
<dbReference type="PANTHER" id="PTHR37984">
    <property type="entry name" value="PROTEIN CBG26694"/>
    <property type="match status" value="1"/>
</dbReference>
<evidence type="ECO:0000256" key="3">
    <source>
        <dbReference type="ARBA" id="ARBA00022695"/>
    </source>
</evidence>
<dbReference type="FunFam" id="3.10.20.370:FF:000001">
    <property type="entry name" value="Retrovirus-related Pol polyprotein from transposon 17.6-like protein"/>
    <property type="match status" value="1"/>
</dbReference>
<dbReference type="Proteomes" id="UP000499080">
    <property type="component" value="Unassembled WGS sequence"/>
</dbReference>
<dbReference type="OrthoDB" id="425619at2759"/>
<dbReference type="EMBL" id="BGPR01000845">
    <property type="protein sequence ID" value="GBM37612.1"/>
    <property type="molecule type" value="Genomic_DNA"/>
</dbReference>
<evidence type="ECO:0000256" key="6">
    <source>
        <dbReference type="ARBA" id="ARBA00022801"/>
    </source>
</evidence>
<name>A0A4Y2F8M0_ARAVE</name>
<dbReference type="InterPro" id="IPR000477">
    <property type="entry name" value="RT_dom"/>
</dbReference>
<keyword evidence="5" id="KW-0255">Endonuclease</keyword>
<dbReference type="CDD" id="cd09274">
    <property type="entry name" value="RNase_HI_RT_Ty3"/>
    <property type="match status" value="1"/>
</dbReference>
<evidence type="ECO:0000259" key="8">
    <source>
        <dbReference type="PROSITE" id="PS50878"/>
    </source>
</evidence>
<dbReference type="SUPFAM" id="SSF56672">
    <property type="entry name" value="DNA/RNA polymerases"/>
    <property type="match status" value="1"/>
</dbReference>
<dbReference type="GO" id="GO:0003964">
    <property type="term" value="F:RNA-directed DNA polymerase activity"/>
    <property type="evidence" value="ECO:0007669"/>
    <property type="project" value="UniProtKB-KW"/>
</dbReference>
<dbReference type="PROSITE" id="PS50878">
    <property type="entry name" value="RT_POL"/>
    <property type="match status" value="1"/>
</dbReference>
<dbReference type="AlphaFoldDB" id="A0A4Y2F8M0"/>
<evidence type="ECO:0000313" key="10">
    <source>
        <dbReference type="Proteomes" id="UP000499080"/>
    </source>
</evidence>
<keyword evidence="10" id="KW-1185">Reference proteome</keyword>
<dbReference type="FunFam" id="3.30.70.270:FF:000003">
    <property type="entry name" value="Transposon Ty3-G Gag-Pol polyprotein"/>
    <property type="match status" value="1"/>
</dbReference>
<dbReference type="Pfam" id="PF00078">
    <property type="entry name" value="RVT_1"/>
    <property type="match status" value="1"/>
</dbReference>
<dbReference type="CDD" id="cd01647">
    <property type="entry name" value="RT_LTR"/>
    <property type="match status" value="1"/>
</dbReference>
<evidence type="ECO:0000256" key="7">
    <source>
        <dbReference type="ARBA" id="ARBA00022918"/>
    </source>
</evidence>
<comment type="caution">
    <text evidence="9">The sequence shown here is derived from an EMBL/GenBank/DDBJ whole genome shotgun (WGS) entry which is preliminary data.</text>
</comment>
<evidence type="ECO:0000256" key="1">
    <source>
        <dbReference type="ARBA" id="ARBA00012493"/>
    </source>
</evidence>
<evidence type="ECO:0000256" key="2">
    <source>
        <dbReference type="ARBA" id="ARBA00022679"/>
    </source>
</evidence>
<proteinExistence type="predicted"/>
<reference evidence="9 10" key="1">
    <citation type="journal article" date="2019" name="Sci. Rep.">
        <title>Orb-weaving spider Araneus ventricosus genome elucidates the spidroin gene catalogue.</title>
        <authorList>
            <person name="Kono N."/>
            <person name="Nakamura H."/>
            <person name="Ohtoshi R."/>
            <person name="Moran D.A.P."/>
            <person name="Shinohara A."/>
            <person name="Yoshida Y."/>
            <person name="Fujiwara M."/>
            <person name="Mori M."/>
            <person name="Tomita M."/>
            <person name="Arakawa K."/>
        </authorList>
    </citation>
    <scope>NUCLEOTIDE SEQUENCE [LARGE SCALE GENOMIC DNA]</scope>
</reference>
<dbReference type="Pfam" id="PF17917">
    <property type="entry name" value="RT_RNaseH"/>
    <property type="match status" value="1"/>
</dbReference>
<dbReference type="InterPro" id="IPR043128">
    <property type="entry name" value="Rev_trsase/Diguanyl_cyclase"/>
</dbReference>
<evidence type="ECO:0000313" key="9">
    <source>
        <dbReference type="EMBL" id="GBM37612.1"/>
    </source>
</evidence>
<dbReference type="InterPro" id="IPR043502">
    <property type="entry name" value="DNA/RNA_pol_sf"/>
</dbReference>
<keyword evidence="7" id="KW-0695">RNA-directed DNA polymerase</keyword>
<dbReference type="InterPro" id="IPR050951">
    <property type="entry name" value="Retrovirus_Pol_polyprotein"/>
</dbReference>
<dbReference type="GO" id="GO:0004519">
    <property type="term" value="F:endonuclease activity"/>
    <property type="evidence" value="ECO:0007669"/>
    <property type="project" value="UniProtKB-KW"/>
</dbReference>
<sequence length="328" mass="37505">MPFGLKTAPATFQRLMDIFQNGLKVKTLAYLDDVIVLSSTFEEHLEDLRQVLDRLQHFKLHANRSKCNFACPKVKYLGHYITNAGIEVDPSKIEAIVKIPPPKNTKQVQSFLKTYSWYRRFIPQFAEISRPLSNLTKKRISWKWGQDEQTAFERLKEKLVSPPVLKQVDETKPFALRTDASNYALGAVLIQGKGEEEHPIEYASRLLTSSERNYSTTKREALAVVWALEKFRGYVEGAPITVVSDHQPLKWLLSLKSPTGRLARWSLQLQPYDLTVEYIPGKANVIVDMLSRPACTHESFTCEICTISVDLPSRKANDIREEQLKAKI</sequence>
<keyword evidence="6" id="KW-0378">Hydrolase</keyword>
<dbReference type="PANTHER" id="PTHR37984:SF5">
    <property type="entry name" value="PROTEIN NYNRIN-LIKE"/>
    <property type="match status" value="1"/>
</dbReference>
<dbReference type="GO" id="GO:0016787">
    <property type="term" value="F:hydrolase activity"/>
    <property type="evidence" value="ECO:0007669"/>
    <property type="project" value="UniProtKB-KW"/>
</dbReference>
<organism evidence="9 10">
    <name type="scientific">Araneus ventricosus</name>
    <name type="common">Orbweaver spider</name>
    <name type="synonym">Epeira ventricosa</name>
    <dbReference type="NCBI Taxonomy" id="182803"/>
    <lineage>
        <taxon>Eukaryota</taxon>
        <taxon>Metazoa</taxon>
        <taxon>Ecdysozoa</taxon>
        <taxon>Arthropoda</taxon>
        <taxon>Chelicerata</taxon>
        <taxon>Arachnida</taxon>
        <taxon>Araneae</taxon>
        <taxon>Araneomorphae</taxon>
        <taxon>Entelegynae</taxon>
        <taxon>Araneoidea</taxon>
        <taxon>Araneidae</taxon>
        <taxon>Araneus</taxon>
    </lineage>
</organism>
<keyword evidence="2" id="KW-0808">Transferase</keyword>
<protein>
    <recommendedName>
        <fullName evidence="1">RNA-directed DNA polymerase</fullName>
        <ecNumber evidence="1">2.7.7.49</ecNumber>
    </recommendedName>
</protein>
<keyword evidence="3" id="KW-0548">Nucleotidyltransferase</keyword>
<accession>A0A4Y2F8M0</accession>
<feature type="domain" description="Reverse transcriptase" evidence="8">
    <location>
        <begin position="1"/>
        <end position="81"/>
    </location>
</feature>
<dbReference type="FunFam" id="3.30.70.270:FF:000020">
    <property type="entry name" value="Transposon Tf2-6 polyprotein-like Protein"/>
    <property type="match status" value="1"/>
</dbReference>
<dbReference type="InterPro" id="IPR041373">
    <property type="entry name" value="RT_RNaseH"/>
</dbReference>
<keyword evidence="4" id="KW-0540">Nuclease</keyword>
<evidence type="ECO:0000256" key="5">
    <source>
        <dbReference type="ARBA" id="ARBA00022759"/>
    </source>
</evidence>
<gene>
    <name evidence="9" type="primary">pol_1861</name>
    <name evidence="9" type="ORF">AVEN_44541_1</name>
</gene>
<dbReference type="EC" id="2.7.7.49" evidence="1"/>